<name>K0NSA7_9LACO</name>
<proteinExistence type="predicted"/>
<dbReference type="InterPro" id="IPR006523">
    <property type="entry name" value="RinA"/>
</dbReference>
<dbReference type="AlphaFoldDB" id="K0NSA7"/>
<evidence type="ECO:0000313" key="1">
    <source>
        <dbReference type="EMBL" id="CCK83291.1"/>
    </source>
</evidence>
<gene>
    <name evidence="1" type="ORF">BN146_03290</name>
</gene>
<reference evidence="1 2" key="1">
    <citation type="submission" date="2012-08" db="EMBL/GenBank/DDBJ databases">
        <title>Draft Genome Sequences of Lactobacillus equicursoris CIP 110162T, isolated from thoroughbred racehorse feces and Lactobacillus sp. CRBIP 24.137 isolated from urine of human.</title>
        <authorList>
            <person name="Cousin S."/>
            <person name="Loux V."/>
            <person name="Ma L."/>
            <person name="Creno S."/>
            <person name="Clermont D."/>
            <person name="Bizet C."/>
            <person name="Bouchier C."/>
        </authorList>
    </citation>
    <scope>NUCLEOTIDE SEQUENCE [LARGE SCALE GENOMIC DNA]</scope>
    <source>
        <strain evidence="1 2">66c</strain>
    </source>
</reference>
<sequence length="146" mass="17159">MNRATKQLIYCLLEDYPRYDEYIKQRKLEIAFEHQQRTVDENFGGSRPHDFTGDPAALAKLEAEESDWRLQALEKEYKAITDCYLEGPEEAQIIAKECYFTPHSVETIESLIMKNKLLVSKATAHRIWKNWLEDLADRLGLRMNHL</sequence>
<evidence type="ECO:0000313" key="2">
    <source>
        <dbReference type="Proteomes" id="UP000009325"/>
    </source>
</evidence>
<comment type="caution">
    <text evidence="1">The sequence shown here is derived from an EMBL/GenBank/DDBJ whole genome shotgun (WGS) entry which is preliminary data.</text>
</comment>
<organism evidence="1 2">
    <name type="scientific">Lactobacillus equicursoris 66c</name>
    <dbReference type="NCBI Taxonomy" id="872326"/>
    <lineage>
        <taxon>Bacteria</taxon>
        <taxon>Bacillati</taxon>
        <taxon>Bacillota</taxon>
        <taxon>Bacilli</taxon>
        <taxon>Lactobacillales</taxon>
        <taxon>Lactobacillaceae</taxon>
        <taxon>Lactobacillus</taxon>
    </lineage>
</organism>
<dbReference type="EMBL" id="CALZ01000062">
    <property type="protein sequence ID" value="CCK83291.1"/>
    <property type="molecule type" value="Genomic_DNA"/>
</dbReference>
<dbReference type="Proteomes" id="UP000009325">
    <property type="component" value="Unassembled WGS sequence"/>
</dbReference>
<protein>
    <submittedName>
        <fullName evidence="1">Transcriptional activator rinA</fullName>
    </submittedName>
</protein>
<dbReference type="NCBIfam" id="TIGR01636">
    <property type="entry name" value="phage_rinA"/>
    <property type="match status" value="1"/>
</dbReference>
<accession>K0NSA7</accession>